<dbReference type="Gene3D" id="1.10.260.40">
    <property type="entry name" value="lambda repressor-like DNA-binding domains"/>
    <property type="match status" value="1"/>
</dbReference>
<dbReference type="HOGENOM" id="CLU_104987_0_0_10"/>
<reference evidence="2 3" key="1">
    <citation type="submission" date="2013-12" db="EMBL/GenBank/DDBJ databases">
        <authorList>
            <consortium name="DOE Joint Genome Institute"/>
            <person name="Eisen J."/>
            <person name="Huntemann M."/>
            <person name="Han J."/>
            <person name="Chen A."/>
            <person name="Kyrpides N."/>
            <person name="Mavromatis K."/>
            <person name="Markowitz V."/>
            <person name="Palaniappan K."/>
            <person name="Ivanova N."/>
            <person name="Schaumberg A."/>
            <person name="Pati A."/>
            <person name="Liolios K."/>
            <person name="Nordberg H.P."/>
            <person name="Cantor M.N."/>
            <person name="Hua S.X."/>
            <person name="Woyke T."/>
        </authorList>
    </citation>
    <scope>NUCLEOTIDE SEQUENCE [LARGE SCALE GENOMIC DNA]</scope>
    <source>
        <strain evidence="3">DSM 19437</strain>
    </source>
</reference>
<sequence>MQKAFDIEQLVEAGAITNELDYERAMIADRKLRLLAKESVHFKKMRSRLRNLIAAYEKKEWNKQTVADTAKLAESERIFIENRKTRIKKELKALDLTQEQLAAILGHKSKTHMSELINGVKPFQLTDLLVISKLLKIDMKTLIPPFLSAADRTKVLSALQQLNNPKLEKRAWAF</sequence>
<dbReference type="GO" id="GO:0003677">
    <property type="term" value="F:DNA binding"/>
    <property type="evidence" value="ECO:0007669"/>
    <property type="project" value="InterPro"/>
</dbReference>
<dbReference type="KEGG" id="nso:NIASO_06635"/>
<dbReference type="EMBL" id="CP007035">
    <property type="protein sequence ID" value="AHF14926.1"/>
    <property type="molecule type" value="Genomic_DNA"/>
</dbReference>
<dbReference type="PROSITE" id="PS50943">
    <property type="entry name" value="HTH_CROC1"/>
    <property type="match status" value="1"/>
</dbReference>
<dbReference type="InterPro" id="IPR010982">
    <property type="entry name" value="Lambda_DNA-bd_dom_sf"/>
</dbReference>
<accession>W0F0Q9</accession>
<dbReference type="SMART" id="SM00530">
    <property type="entry name" value="HTH_XRE"/>
    <property type="match status" value="1"/>
</dbReference>
<dbReference type="RefSeq" id="WP_008585176.1">
    <property type="nucleotide sequence ID" value="NZ_CP007035.1"/>
</dbReference>
<dbReference type="OrthoDB" id="1339093at2"/>
<dbReference type="SUPFAM" id="SSF47413">
    <property type="entry name" value="lambda repressor-like DNA-binding domains"/>
    <property type="match status" value="1"/>
</dbReference>
<organism evidence="2 3">
    <name type="scientific">Niabella soli DSM 19437</name>
    <dbReference type="NCBI Taxonomy" id="929713"/>
    <lineage>
        <taxon>Bacteria</taxon>
        <taxon>Pseudomonadati</taxon>
        <taxon>Bacteroidota</taxon>
        <taxon>Chitinophagia</taxon>
        <taxon>Chitinophagales</taxon>
        <taxon>Chitinophagaceae</taxon>
        <taxon>Niabella</taxon>
    </lineage>
</organism>
<dbReference type="Pfam" id="PF01381">
    <property type="entry name" value="HTH_3"/>
    <property type="match status" value="1"/>
</dbReference>
<feature type="domain" description="HTH cro/C1-type" evidence="1">
    <location>
        <begin position="87"/>
        <end position="142"/>
    </location>
</feature>
<evidence type="ECO:0000313" key="2">
    <source>
        <dbReference type="EMBL" id="AHF14926.1"/>
    </source>
</evidence>
<dbReference type="eggNOG" id="COG3093">
    <property type="taxonomic scope" value="Bacteria"/>
</dbReference>
<evidence type="ECO:0000259" key="1">
    <source>
        <dbReference type="PROSITE" id="PS50943"/>
    </source>
</evidence>
<proteinExistence type="predicted"/>
<dbReference type="InterPro" id="IPR001387">
    <property type="entry name" value="Cro/C1-type_HTH"/>
</dbReference>
<keyword evidence="3" id="KW-1185">Reference proteome</keyword>
<gene>
    <name evidence="2" type="ORF">NIASO_06635</name>
</gene>
<dbReference type="STRING" id="929713.NIASO_06635"/>
<dbReference type="AlphaFoldDB" id="W0F0Q9"/>
<dbReference type="Proteomes" id="UP000003586">
    <property type="component" value="Chromosome"/>
</dbReference>
<protein>
    <submittedName>
        <fullName evidence="2">XRE family transcriptional regulator</fullName>
    </submittedName>
</protein>
<dbReference type="CDD" id="cd00093">
    <property type="entry name" value="HTH_XRE"/>
    <property type="match status" value="1"/>
</dbReference>
<name>W0F0Q9_9BACT</name>
<evidence type="ECO:0000313" key="3">
    <source>
        <dbReference type="Proteomes" id="UP000003586"/>
    </source>
</evidence>